<dbReference type="RefSeq" id="WP_377348577.1">
    <property type="nucleotide sequence ID" value="NZ_JBHLTP010000011.1"/>
</dbReference>
<dbReference type="Pfam" id="PF13040">
    <property type="entry name" value="Fur_reg_FbpB"/>
    <property type="match status" value="1"/>
</dbReference>
<reference evidence="1 2" key="1">
    <citation type="submission" date="2024-09" db="EMBL/GenBank/DDBJ databases">
        <authorList>
            <person name="Sun Q."/>
            <person name="Mori K."/>
        </authorList>
    </citation>
    <scope>NUCLEOTIDE SEQUENCE [LARGE SCALE GENOMIC DNA]</scope>
    <source>
        <strain evidence="1 2">NCAIM B.02529</strain>
    </source>
</reference>
<keyword evidence="2" id="KW-1185">Reference proteome</keyword>
<gene>
    <name evidence="1" type="ORF">ACFFGV_13180</name>
</gene>
<comment type="caution">
    <text evidence="1">The sequence shown here is derived from an EMBL/GenBank/DDBJ whole genome shotgun (WGS) entry which is preliminary data.</text>
</comment>
<accession>A0ABV6LQF0</accession>
<name>A0ABV6LQF0_9BACI</name>
<evidence type="ECO:0000313" key="2">
    <source>
        <dbReference type="Proteomes" id="UP001589836"/>
    </source>
</evidence>
<dbReference type="EMBL" id="JBHLTP010000011">
    <property type="protein sequence ID" value="MFC0524522.1"/>
    <property type="molecule type" value="Genomic_DNA"/>
</dbReference>
<organism evidence="1 2">
    <name type="scientific">Pontibacillus salicampi</name>
    <dbReference type="NCBI Taxonomy" id="1449801"/>
    <lineage>
        <taxon>Bacteria</taxon>
        <taxon>Bacillati</taxon>
        <taxon>Bacillota</taxon>
        <taxon>Bacilli</taxon>
        <taxon>Bacillales</taxon>
        <taxon>Bacillaceae</taxon>
        <taxon>Pontibacillus</taxon>
    </lineage>
</organism>
<dbReference type="InterPro" id="IPR025004">
    <property type="entry name" value="SenN/SenS"/>
</dbReference>
<proteinExistence type="predicted"/>
<dbReference type="Proteomes" id="UP001589836">
    <property type="component" value="Unassembled WGS sequence"/>
</dbReference>
<sequence>MRRQRKSFQQLIQSNKEELLTNKKEIDKIDDKVDKKLMIHRKEQA</sequence>
<protein>
    <submittedName>
        <fullName evidence="1">FbpB family small basic protein</fullName>
    </submittedName>
</protein>
<evidence type="ECO:0000313" key="1">
    <source>
        <dbReference type="EMBL" id="MFC0524522.1"/>
    </source>
</evidence>